<sequence>MDEILWARQVATPTTASASTTSSPQAATPANPETALPSSPGANPTSNVESTPGNPETALPSSSVVNPTSTLESSSAADATSTSVTSSLADFTTSALQSSSISESSSVATASSTSDIQHANNGLSGGGLAGAIVGSILGTFIFTLLGAFLFLRRGRQNKSRAERTTLTSPDLTKGPGNSYSHPIHSSLSSTNGTQPSHSVPVGAQYLNLSAYVPQPADDGTVSSRIQTLFDQASLHIDNYYSTSHTKVELPQDTTHSIEHYDSTFLPAPLTTMLSNSRAKRSVLTHVLVRKLLQAIEPGHEPECLLPVPYASCPQLTPDNGDDRAIFAWRMLTAYLHRTGRSAQETNPIIPPEDAIKSFAEDFTSTFASYSDSQFPDSDRFAHLTRVFRAASDLGAWLFSQPCTYTFCWDTSSTPPGQTIILPAVVKVSDELGQRLLARQTLVERTVARI</sequence>
<feature type="compositionally biased region" description="Low complexity" evidence="1">
    <location>
        <begin position="11"/>
        <end position="30"/>
    </location>
</feature>
<dbReference type="EMBL" id="ML737655">
    <property type="protein sequence ID" value="KAE8364259.1"/>
    <property type="molecule type" value="Genomic_DNA"/>
</dbReference>
<feature type="compositionally biased region" description="Low complexity" evidence="1">
    <location>
        <begin position="68"/>
        <end position="83"/>
    </location>
</feature>
<evidence type="ECO:0000256" key="1">
    <source>
        <dbReference type="SAM" id="MobiDB-lite"/>
    </source>
</evidence>
<keyword evidence="2" id="KW-1133">Transmembrane helix</keyword>
<keyword evidence="2" id="KW-0812">Transmembrane</keyword>
<organism evidence="3 4">
    <name type="scientific">Aspergillus caelatus</name>
    <dbReference type="NCBI Taxonomy" id="61420"/>
    <lineage>
        <taxon>Eukaryota</taxon>
        <taxon>Fungi</taxon>
        <taxon>Dikarya</taxon>
        <taxon>Ascomycota</taxon>
        <taxon>Pezizomycotina</taxon>
        <taxon>Eurotiomycetes</taxon>
        <taxon>Eurotiomycetidae</taxon>
        <taxon>Eurotiales</taxon>
        <taxon>Aspergillaceae</taxon>
        <taxon>Aspergillus</taxon>
        <taxon>Aspergillus subgen. Circumdati</taxon>
    </lineage>
</organism>
<dbReference type="AlphaFoldDB" id="A0A5N7A4Z9"/>
<reference evidence="3 4" key="1">
    <citation type="submission" date="2019-04" db="EMBL/GenBank/DDBJ databases">
        <title>Friends and foes A comparative genomics studyof 23 Aspergillus species from section Flavi.</title>
        <authorList>
            <consortium name="DOE Joint Genome Institute"/>
            <person name="Kjaerbolling I."/>
            <person name="Vesth T."/>
            <person name="Frisvad J.C."/>
            <person name="Nybo J.L."/>
            <person name="Theobald S."/>
            <person name="Kildgaard S."/>
            <person name="Isbrandt T."/>
            <person name="Kuo A."/>
            <person name="Sato A."/>
            <person name="Lyhne E.K."/>
            <person name="Kogle M.E."/>
            <person name="Wiebenga A."/>
            <person name="Kun R.S."/>
            <person name="Lubbers R.J."/>
            <person name="Makela M.R."/>
            <person name="Barry K."/>
            <person name="Chovatia M."/>
            <person name="Clum A."/>
            <person name="Daum C."/>
            <person name="Haridas S."/>
            <person name="He G."/>
            <person name="LaButti K."/>
            <person name="Lipzen A."/>
            <person name="Mondo S."/>
            <person name="Riley R."/>
            <person name="Salamov A."/>
            <person name="Simmons B.A."/>
            <person name="Magnuson J.K."/>
            <person name="Henrissat B."/>
            <person name="Mortensen U.H."/>
            <person name="Larsen T.O."/>
            <person name="Devries R.P."/>
            <person name="Grigoriev I.V."/>
            <person name="Machida M."/>
            <person name="Baker S.E."/>
            <person name="Andersen M.R."/>
        </authorList>
    </citation>
    <scope>NUCLEOTIDE SEQUENCE [LARGE SCALE GENOMIC DNA]</scope>
    <source>
        <strain evidence="3 4">CBS 763.97</strain>
    </source>
</reference>
<gene>
    <name evidence="3" type="ORF">BDV27DRAFT_157989</name>
</gene>
<feature type="compositionally biased region" description="Low complexity" evidence="1">
    <location>
        <begin position="178"/>
        <end position="189"/>
    </location>
</feature>
<feature type="region of interest" description="Disordered" evidence="1">
    <location>
        <begin position="1"/>
        <end position="83"/>
    </location>
</feature>
<name>A0A5N7A4Z9_9EURO</name>
<feature type="compositionally biased region" description="Polar residues" evidence="1">
    <location>
        <begin position="36"/>
        <end position="67"/>
    </location>
</feature>
<proteinExistence type="predicted"/>
<feature type="transmembrane region" description="Helical" evidence="2">
    <location>
        <begin position="128"/>
        <end position="151"/>
    </location>
</feature>
<dbReference type="RefSeq" id="XP_031927340.1">
    <property type="nucleotide sequence ID" value="XM_032072606.1"/>
</dbReference>
<feature type="region of interest" description="Disordered" evidence="1">
    <location>
        <begin position="158"/>
        <end position="196"/>
    </location>
</feature>
<accession>A0A5N7A4Z9</accession>
<dbReference type="Proteomes" id="UP000326268">
    <property type="component" value="Unassembled WGS sequence"/>
</dbReference>
<evidence type="ECO:0000313" key="4">
    <source>
        <dbReference type="Proteomes" id="UP000326268"/>
    </source>
</evidence>
<dbReference type="GeneID" id="43657052"/>
<evidence type="ECO:0000256" key="2">
    <source>
        <dbReference type="SAM" id="Phobius"/>
    </source>
</evidence>
<keyword evidence="4" id="KW-1185">Reference proteome</keyword>
<keyword evidence="2" id="KW-0472">Membrane</keyword>
<dbReference type="OrthoDB" id="5421765at2759"/>
<evidence type="ECO:0000313" key="3">
    <source>
        <dbReference type="EMBL" id="KAE8364259.1"/>
    </source>
</evidence>
<protein>
    <submittedName>
        <fullName evidence="3">Uncharacterized protein</fullName>
    </submittedName>
</protein>